<evidence type="ECO:0000256" key="1">
    <source>
        <dbReference type="ARBA" id="ARBA00004496"/>
    </source>
</evidence>
<evidence type="ECO:0000256" key="10">
    <source>
        <dbReference type="SAM" id="MobiDB-lite"/>
    </source>
</evidence>
<feature type="compositionally biased region" description="Low complexity" evidence="10">
    <location>
        <begin position="985"/>
        <end position="996"/>
    </location>
</feature>
<dbReference type="GO" id="GO:0005737">
    <property type="term" value="C:cytoplasm"/>
    <property type="evidence" value="ECO:0007669"/>
    <property type="project" value="UniProtKB-SubCell"/>
</dbReference>
<feature type="domain" description="Ig-like" evidence="11">
    <location>
        <begin position="2107"/>
        <end position="2250"/>
    </location>
</feature>
<dbReference type="OrthoDB" id="5969272at2759"/>
<feature type="domain" description="Ig-like" evidence="11">
    <location>
        <begin position="1"/>
        <end position="69"/>
    </location>
</feature>
<feature type="compositionally biased region" description="Polar residues" evidence="10">
    <location>
        <begin position="1884"/>
        <end position="1894"/>
    </location>
</feature>
<keyword evidence="6" id="KW-0547">Nucleotide-binding</keyword>
<dbReference type="PANTHER" id="PTHR45080:SF8">
    <property type="entry name" value="IG-LIKE DOMAIN-CONTAINING PROTEIN"/>
    <property type="match status" value="1"/>
</dbReference>
<keyword evidence="8" id="KW-1015">Disulfide bond</keyword>
<organism evidence="12 13">
    <name type="scientific">Branchiostoma belcheri</name>
    <name type="common">Amphioxus</name>
    <dbReference type="NCBI Taxonomy" id="7741"/>
    <lineage>
        <taxon>Eukaryota</taxon>
        <taxon>Metazoa</taxon>
        <taxon>Chordata</taxon>
        <taxon>Cephalochordata</taxon>
        <taxon>Leptocardii</taxon>
        <taxon>Amphioxiformes</taxon>
        <taxon>Branchiostomatidae</taxon>
        <taxon>Branchiostoma</taxon>
    </lineage>
</organism>
<feature type="domain" description="Ig-like" evidence="11">
    <location>
        <begin position="2281"/>
        <end position="2355"/>
    </location>
</feature>
<dbReference type="PROSITE" id="PS50835">
    <property type="entry name" value="IG_LIKE"/>
    <property type="match status" value="19"/>
</dbReference>
<feature type="region of interest" description="Disordered" evidence="10">
    <location>
        <begin position="809"/>
        <end position="882"/>
    </location>
</feature>
<dbReference type="FunFam" id="2.60.40.10:FF:000147">
    <property type="entry name" value="Myosin light chain kinase"/>
    <property type="match status" value="2"/>
</dbReference>
<dbReference type="GO" id="GO:0007156">
    <property type="term" value="P:homophilic cell adhesion via plasma membrane adhesion molecules"/>
    <property type="evidence" value="ECO:0007669"/>
    <property type="project" value="TreeGrafter"/>
</dbReference>
<feature type="compositionally biased region" description="Acidic residues" evidence="10">
    <location>
        <begin position="1743"/>
        <end position="1756"/>
    </location>
</feature>
<feature type="compositionally biased region" description="Basic and acidic residues" evidence="10">
    <location>
        <begin position="1224"/>
        <end position="1254"/>
    </location>
</feature>
<proteinExistence type="inferred from homology"/>
<evidence type="ECO:0000259" key="11">
    <source>
        <dbReference type="PROSITE" id="PS50835"/>
    </source>
</evidence>
<keyword evidence="12" id="KW-1185">Reference proteome</keyword>
<feature type="compositionally biased region" description="Basic and acidic residues" evidence="10">
    <location>
        <begin position="1159"/>
        <end position="1174"/>
    </location>
</feature>
<evidence type="ECO:0000256" key="6">
    <source>
        <dbReference type="ARBA" id="ARBA00022741"/>
    </source>
</evidence>
<feature type="domain" description="Ig-like" evidence="11">
    <location>
        <begin position="2842"/>
        <end position="2930"/>
    </location>
</feature>
<feature type="compositionally biased region" description="Basic and acidic residues" evidence="10">
    <location>
        <begin position="1289"/>
        <end position="1311"/>
    </location>
</feature>
<feature type="compositionally biased region" description="Polar residues" evidence="10">
    <location>
        <begin position="1758"/>
        <end position="1767"/>
    </location>
</feature>
<evidence type="ECO:0000256" key="4">
    <source>
        <dbReference type="ARBA" id="ARBA00022729"/>
    </source>
</evidence>
<feature type="domain" description="Ig-like" evidence="11">
    <location>
        <begin position="707"/>
        <end position="795"/>
    </location>
</feature>
<feature type="domain" description="Ig-like" evidence="11">
    <location>
        <begin position="2526"/>
        <end position="2615"/>
    </location>
</feature>
<feature type="domain" description="Ig-like" evidence="11">
    <location>
        <begin position="3051"/>
        <end position="3140"/>
    </location>
</feature>
<dbReference type="Pfam" id="PF07679">
    <property type="entry name" value="I-set"/>
    <property type="match status" value="20"/>
</dbReference>
<feature type="compositionally biased region" description="Low complexity" evidence="10">
    <location>
        <begin position="830"/>
        <end position="840"/>
    </location>
</feature>
<dbReference type="GO" id="GO:0005886">
    <property type="term" value="C:plasma membrane"/>
    <property type="evidence" value="ECO:0007669"/>
    <property type="project" value="TreeGrafter"/>
</dbReference>
<feature type="domain" description="Ig-like" evidence="11">
    <location>
        <begin position="2634"/>
        <end position="2720"/>
    </location>
</feature>
<feature type="compositionally biased region" description="Basic and acidic residues" evidence="10">
    <location>
        <begin position="1628"/>
        <end position="1662"/>
    </location>
</feature>
<evidence type="ECO:0000256" key="5">
    <source>
        <dbReference type="ARBA" id="ARBA00022737"/>
    </source>
</evidence>
<feature type="domain" description="Ig-like" evidence="11">
    <location>
        <begin position="173"/>
        <end position="261"/>
    </location>
</feature>
<feature type="region of interest" description="Disordered" evidence="10">
    <location>
        <begin position="1204"/>
        <end position="2012"/>
    </location>
</feature>
<evidence type="ECO:0000256" key="8">
    <source>
        <dbReference type="ARBA" id="ARBA00023157"/>
    </source>
</evidence>
<feature type="region of interest" description="Disordered" evidence="10">
    <location>
        <begin position="690"/>
        <end position="712"/>
    </location>
</feature>
<dbReference type="CDD" id="cd00096">
    <property type="entry name" value="Ig"/>
    <property type="match status" value="6"/>
</dbReference>
<evidence type="ECO:0000256" key="7">
    <source>
        <dbReference type="ARBA" id="ARBA00022840"/>
    </source>
</evidence>
<dbReference type="RefSeq" id="XP_019613602.1">
    <property type="nucleotide sequence ID" value="XM_019758043.1"/>
</dbReference>
<feature type="compositionally biased region" description="Basic and acidic residues" evidence="10">
    <location>
        <begin position="1339"/>
        <end position="1360"/>
    </location>
</feature>
<feature type="compositionally biased region" description="Basic and acidic residues" evidence="10">
    <location>
        <begin position="961"/>
        <end position="972"/>
    </location>
</feature>
<dbReference type="GO" id="GO:0045989">
    <property type="term" value="P:positive regulation of striated muscle contraction"/>
    <property type="evidence" value="ECO:0007669"/>
    <property type="project" value="UniProtKB-ARBA"/>
</dbReference>
<protein>
    <submittedName>
        <fullName evidence="13">Muscle M-line assembly protein unc-89-like</fullName>
    </submittedName>
</protein>
<keyword evidence="3" id="KW-0963">Cytoplasm</keyword>
<dbReference type="SMART" id="SM00409">
    <property type="entry name" value="IG"/>
    <property type="match status" value="20"/>
</dbReference>
<dbReference type="InterPro" id="IPR013098">
    <property type="entry name" value="Ig_I-set"/>
</dbReference>
<dbReference type="GO" id="GO:0060298">
    <property type="term" value="P:positive regulation of sarcomere organization"/>
    <property type="evidence" value="ECO:0007669"/>
    <property type="project" value="UniProtKB-ARBA"/>
</dbReference>
<feature type="compositionally biased region" description="Basic and acidic residues" evidence="10">
    <location>
        <begin position="1504"/>
        <end position="1520"/>
    </location>
</feature>
<feature type="compositionally biased region" description="Low complexity" evidence="10">
    <location>
        <begin position="897"/>
        <end position="913"/>
    </location>
</feature>
<dbReference type="InterPro" id="IPR003598">
    <property type="entry name" value="Ig_sub2"/>
</dbReference>
<dbReference type="InterPro" id="IPR036179">
    <property type="entry name" value="Ig-like_dom_sf"/>
</dbReference>
<feature type="compositionally biased region" description="Basic and acidic residues" evidence="10">
    <location>
        <begin position="1108"/>
        <end position="1150"/>
    </location>
</feature>
<comment type="similarity">
    <text evidence="2">Belongs to the protein kinase superfamily. CAMK Ser/Thr protein kinase family.</text>
</comment>
<feature type="compositionally biased region" description="Basic and acidic residues" evidence="10">
    <location>
        <begin position="1383"/>
        <end position="1422"/>
    </location>
</feature>
<dbReference type="GO" id="GO:0005524">
    <property type="term" value="F:ATP binding"/>
    <property type="evidence" value="ECO:0007669"/>
    <property type="project" value="UniProtKB-KW"/>
</dbReference>
<keyword evidence="5" id="KW-0677">Repeat</keyword>
<feature type="compositionally biased region" description="Polar residues" evidence="10">
    <location>
        <begin position="1949"/>
        <end position="1971"/>
    </location>
</feature>
<feature type="compositionally biased region" description="Polar residues" evidence="10">
    <location>
        <begin position="1277"/>
        <end position="1288"/>
    </location>
</feature>
<feature type="compositionally biased region" description="Basic and acidic residues" evidence="10">
    <location>
        <begin position="1059"/>
        <end position="1093"/>
    </location>
</feature>
<dbReference type="InterPro" id="IPR003599">
    <property type="entry name" value="Ig_sub"/>
</dbReference>
<dbReference type="Gene3D" id="2.60.40.10">
    <property type="entry name" value="Immunoglobulins"/>
    <property type="match status" value="20"/>
</dbReference>
<feature type="domain" description="Ig-like" evidence="11">
    <location>
        <begin position="369"/>
        <end position="457"/>
    </location>
</feature>
<feature type="domain" description="Ig-like" evidence="11">
    <location>
        <begin position="594"/>
        <end position="682"/>
    </location>
</feature>
<dbReference type="FunFam" id="2.60.40.10:FF:000425">
    <property type="entry name" value="Myosin light chain kinase"/>
    <property type="match status" value="7"/>
</dbReference>
<evidence type="ECO:0000256" key="3">
    <source>
        <dbReference type="ARBA" id="ARBA00022490"/>
    </source>
</evidence>
<feature type="domain" description="Ig-like" evidence="11">
    <location>
        <begin position="269"/>
        <end position="361"/>
    </location>
</feature>
<feature type="compositionally biased region" description="Basic and acidic residues" evidence="10">
    <location>
        <begin position="1985"/>
        <end position="1995"/>
    </location>
</feature>
<keyword evidence="4" id="KW-0732">Signal</keyword>
<feature type="compositionally biased region" description="Basic and acidic residues" evidence="10">
    <location>
        <begin position="1673"/>
        <end position="1714"/>
    </location>
</feature>
<feature type="compositionally biased region" description="Basic and acidic residues" evidence="10">
    <location>
        <begin position="842"/>
        <end position="851"/>
    </location>
</feature>
<dbReference type="FunFam" id="2.60.40.10:FF:000107">
    <property type="entry name" value="Myosin, light chain kinase a"/>
    <property type="match status" value="1"/>
</dbReference>
<dbReference type="SMART" id="SM00408">
    <property type="entry name" value="IGc2"/>
    <property type="match status" value="20"/>
</dbReference>
<feature type="region of interest" description="Disordered" evidence="10">
    <location>
        <begin position="896"/>
        <end position="1183"/>
    </location>
</feature>
<feature type="domain" description="Ig-like" evidence="11">
    <location>
        <begin position="3144"/>
        <end position="3212"/>
    </location>
</feature>
<feature type="domain" description="Ig-like" evidence="11">
    <location>
        <begin position="2970"/>
        <end position="3035"/>
    </location>
</feature>
<dbReference type="InterPro" id="IPR013783">
    <property type="entry name" value="Ig-like_fold"/>
</dbReference>
<dbReference type="GO" id="GO:0055013">
    <property type="term" value="P:cardiac muscle cell development"/>
    <property type="evidence" value="ECO:0007669"/>
    <property type="project" value="UniProtKB-ARBA"/>
</dbReference>
<dbReference type="PANTHER" id="PTHR45080">
    <property type="entry name" value="CONTACTIN 5"/>
    <property type="match status" value="1"/>
</dbReference>
<feature type="compositionally biased region" description="Basic and acidic residues" evidence="10">
    <location>
        <begin position="1907"/>
        <end position="1919"/>
    </location>
</feature>
<dbReference type="Proteomes" id="UP000515135">
    <property type="component" value="Unplaced"/>
</dbReference>
<dbReference type="GeneID" id="109461662"/>
<feature type="domain" description="Ig-like" evidence="11">
    <location>
        <begin position="2396"/>
        <end position="2481"/>
    </location>
</feature>
<feature type="compositionally biased region" description="Polar residues" evidence="10">
    <location>
        <begin position="1595"/>
        <end position="1608"/>
    </location>
</feature>
<feature type="compositionally biased region" description="Polar residues" evidence="10">
    <location>
        <begin position="1826"/>
        <end position="1861"/>
    </location>
</feature>
<feature type="compositionally biased region" description="Basic and acidic residues" evidence="10">
    <location>
        <begin position="1443"/>
        <end position="1459"/>
    </location>
</feature>
<reference evidence="13" key="1">
    <citation type="submission" date="2025-08" db="UniProtKB">
        <authorList>
            <consortium name="RefSeq"/>
        </authorList>
    </citation>
    <scope>IDENTIFICATION</scope>
    <source>
        <tissue evidence="13">Gonad</tissue>
    </source>
</reference>
<feature type="domain" description="Ig-like" evidence="11">
    <location>
        <begin position="465"/>
        <end position="553"/>
    </location>
</feature>
<gene>
    <name evidence="13" type="primary">LOC109461662</name>
</gene>
<dbReference type="KEGG" id="bbel:109461662"/>
<keyword evidence="7" id="KW-0067">ATP-binding</keyword>
<name>A0A6P4Y4I6_BRABE</name>
<dbReference type="SUPFAM" id="SSF48726">
    <property type="entry name" value="Immunoglobulin"/>
    <property type="match status" value="20"/>
</dbReference>
<evidence type="ECO:0000256" key="2">
    <source>
        <dbReference type="ARBA" id="ARBA00006692"/>
    </source>
</evidence>
<feature type="compositionally biased region" description="Acidic residues" evidence="10">
    <location>
        <begin position="1024"/>
        <end position="1039"/>
    </location>
</feature>
<feature type="compositionally biased region" description="Basic and acidic residues" evidence="10">
    <location>
        <begin position="1564"/>
        <end position="1580"/>
    </location>
</feature>
<feature type="domain" description="Ig-like" evidence="11">
    <location>
        <begin position="77"/>
        <end position="165"/>
    </location>
</feature>
<evidence type="ECO:0000313" key="12">
    <source>
        <dbReference type="Proteomes" id="UP000515135"/>
    </source>
</evidence>
<feature type="domain" description="Ig-like" evidence="11">
    <location>
        <begin position="3223"/>
        <end position="3313"/>
    </location>
</feature>
<sequence>MCRWTENRRPKVMWLKDEEEIVHTRKHQIIDDGDRHSLVIPTAAVSDAGQYTCKVINSEGEETCDFNFNVNKKPCPPEFLTKPRSGIIDEGTNHSFECELGGEPLPVVTWHKEGKQLSQDERIRIRTEENKAFLSLLPTEMADSGKWSIIAKNVRGQKKYEFTLSIREVPVPPEFVKTPESLTIDEGEAAEFVCEITGKPAPMVNWYKDNTQVKQDARHTVSTEGTVYSLDIKPALITDKGNYKVVARGANEQQTSEFKLTVREKFSPPTFPKAPQDITADVGKPIKVTVEIKGEPKPSVKWTKKDKKTTKVLEGGDSYSITSSGNKYTLEIPCADFKDSAEYTIEASNIRGSVSKSFKIDVVEVKVPPEFLKKPKEQTVMEGDTVEFSCEVDGDPEPQVIWSKDSRPIHEGGQFSITTVDYSSTLEISNVSLDNKGTYVCTIRNKHGEQKCSAGLTVEEKPFPPEFLEPPASQTVEEGKSAKFSCEVDGEPAPKVSWAKDGRTLQQGKRYRISSDEFSSTLEIPTVLVTDGGSYACVLENAEGRVTEEFTLTVQEGEHKEITQDQLQSLLSSIDSGSTEDTDMFYSIDEASPPEFKSELKDIVCKEDEEVVFSCTVMGAPDPQISWYKDGKNIKPSKYFKMSYDGETAELTLDGAFPEDSGVYTCTARNPAGDVSKSAKLTVKELGSPLKRGVSEEEDVSAGPSPPKFSRPLQDEVCERNSIAQLTCKVSGNPKPRVTWMKGDTVLTEGDRYEIFEEKGSFNMEIYDTLPSDSGTYTCVASNAHGTVRCSAELLIADGDELEAAEEDREGMFARKPLPPDEAEEEELSSESTAATVTESHAFSEDQEVRTTRVPSIVSPVHRVPPSVAGDDASPVLHGTGVAEKGVPDEALHAGVAKPTKPAAKPKSARAQKGPSHARVVVLDESSGRLDLDDNEPEDSELHAGKVLFTAERGKPSSSRIRPDELVTRHDDDDQSFVHSQPKQLLTPSLTTSTSPCQDTHMHASLSQGGQLERPGLHRVDQEGTSDDFHTDEDADISVDDTGRVVGSTAGSGNLDTDVDTRNAAESKKPDSGLRRSTSKDLDVDIDTEHEVYTRPSAGLKVMQKSSVQEHTKKADIDNELEYPKPRKTVEDVDRPPKPEKDDDKMRKQPTDGLEIELDSEKEVYPRTSSDHKPGTISGLRMTTKLEEEEYPQMVHTNDLEIHMSAQRETYPKPAKATIITDRTTLEKLTKSEDRKSENGLDVRPSKALKDKESANSADDLEIQLDSEREVYPTRVTPRTTYEESTMSADRESENGLDHRPSKELEEESPKSPKLTDNVEVQLDSQREVYPTRITPRTSYEESTKSSEEEPERTKSSKPEDDLEIQLDSQREVYPTRISQRATYEESTKSADKEPERGLGFKTSTKLEKEEYPQKLPKPKDDLEIELDSQKEVCPTRVTQKTTYEESTKSSDEEPERRGLGLRTSTKLEEEEYPQQLAKPTDDLEIQLDSQREVYPTRISQRATYEESTKSAEEEPERGLGLKVSTKLEEEEYPQKLPRPTDNLEIELDSQKEVYPTRISQRSTYEELTKSAEEEPERGLGLKVSTKLKEEEYPQKTSKPTDVTAQIETSHEDSPTSTDGMKISQKTSYEESTPRVASDAHKPGYDLEIQRKSEKEDTEIKPFTKPGITQKTDYTESSRGTHDREQQKKESAQQEQDVTMRERILQVEPSKETQIEPTIQTAASPKPKEQAEGMSALTKESTADLEAEDKFEDAEESQVPSTQTLSGERSIPLGRESMTDAATFKAITPDADKSSSTVSTPSVLGEAELHDEDMSPYVSADEEQTASDQHIPTTPSDHVTPSTESVPSSHQKPSAITPLTSKSEDKDISVTFKGKQEPLPGEGQRQTDTDVSFEQQREPSFQIRGKGRTETQEQREDRAAVGSLEGQEISFKLKGDGKQLEVVGLPQLESGQPGTITLSSPEEVSTSFSEQQTEREQRLQPGRATEADSRRERSHTSSSEASEDLESSTEVEALFKVPMQRRTSGELIFDSRERLMQKAETVLSSLAEKGLQHVAKIQSKRRADDADGQKLLDDEVARAMQEDSKPAEVNVAVGQRVELKAEIPGNPRIRWLHNGMEVTDTKFSKYLTTGDIHILALSKVGPEHAGVFTCEATTSDGIVTCDIIIKVEEPKEPAETPKTQVKEGHRVELKAEIPDSRRIEWLLDGRLIQETEDRRYSSFGNMHSLTIISVKPEDAGTYTCVAMTPRGEVTCNIKLEVEKGQEVIKMVELDQSLQSQELKLPEEPCTQPTTLDVLEGQEVTLRAEVPDDADVRWLFNDQEITNTESILVSDTKHTSTLTIRKVLREFEGTYTCIATTPHGTGRCQIILHIIPSSPPHATSSTRKQVVRTQELTFRVPMLLMERSTAPGTIDIQEGQELNIRAEIPGKPDITWLFNGKELKPSDDVQFGVDKDVYMLTVTKVTRHWSGTFTCIAKTPSGKTVCDIVVNVKEAPDQHLEMEKTLETEGAEVQMQQWRLRSPVQTTQPSPAVAQFEVREGQEVTLRAEIPDPWSPHGGQADIVWMFEGKELTESENISFSSDGDVHILKINSVTSDFSGKFTCVAKTDHGAATCDILLTVGPPTLTQKTTELLQIQKPAAQTPPQFFEVKEGQEVNLRAEVPGSKSVKWFFNGKPLSKSDQVTFFSEYDIHTLRITKVTKEWAGTFTCSAETETGETKCDIVLSIKDSDLAMRTESRIAKEMQVTSQVVRKDTGASTEVTVKEGQEVTLQAGIPGNYTIKWLHGGKLLPDSAVFNQTTKGDLHILTIHKIKKEHAGTYTCQANSGTTTVKCDIIVHVTEQERLVPPDFKLKPRSQRVEKGGTVSLISEVSGEPKPAVSWLKDGIEVLETSRITSKHVGKNYILEILDAGEEDSGSYTCVGTNAAGQYSCTATLHVYGMYVDSTPAQLHYMSTVCMWTVLLHSYTTCLRYVCGQYSCTATLHVYGNYTIKWLHGGKLLPDSAVFNQTTKGDLHILTIHKIKKEHAGTYTCQANSGTTTVKCDIIVHVTEQERLVPPDFKLKPRSQRVEKGGTVSLISEVSGEPKPAVSWLKDGIEVLETSRITSKHVGKNYILEILDAGEEDSGSYTCVGTNAAGQYSWDTVSVSHNNLTCSEPIPGDDVKWLYNGEELQPSSQYKQTTRGTTHTLTIHRVSKQQEGTYTCEAKGPAGVSKCDLVITVLPKKKEMIPPDFVSQPKPATVGAGDSVEFCCQITGDPQPEVHWLKNGQEIFDGGRFHIRTVGERYTLRLDRVSVNDTGKFICVATNPRGKCACAVSLHVNS</sequence>
<evidence type="ECO:0000256" key="9">
    <source>
        <dbReference type="ARBA" id="ARBA00023319"/>
    </source>
</evidence>
<feature type="compositionally biased region" description="Polar residues" evidence="10">
    <location>
        <begin position="1615"/>
        <end position="1627"/>
    </location>
</feature>
<feature type="domain" description="Ig-like" evidence="11">
    <location>
        <begin position="2768"/>
        <end position="2826"/>
    </location>
</feature>
<evidence type="ECO:0000313" key="13">
    <source>
        <dbReference type="RefSeq" id="XP_019613602.1"/>
    </source>
</evidence>
<dbReference type="InterPro" id="IPR007110">
    <property type="entry name" value="Ig-like_dom"/>
</dbReference>
<accession>A0A6P4Y4I6</accession>
<keyword evidence="9" id="KW-0393">Immunoglobulin domain</keyword>
<dbReference type="InterPro" id="IPR050958">
    <property type="entry name" value="Cell_Adh-Cytoskel_Orgn"/>
</dbReference>
<comment type="subcellular location">
    <subcellularLocation>
        <location evidence="1">Cytoplasm</location>
    </subcellularLocation>
</comment>